<organism evidence="4 5">
    <name type="scientific">Apatococcus lobatus</name>
    <dbReference type="NCBI Taxonomy" id="904363"/>
    <lineage>
        <taxon>Eukaryota</taxon>
        <taxon>Viridiplantae</taxon>
        <taxon>Chlorophyta</taxon>
        <taxon>core chlorophytes</taxon>
        <taxon>Trebouxiophyceae</taxon>
        <taxon>Chlorellales</taxon>
        <taxon>Chlorellaceae</taxon>
        <taxon>Apatococcus</taxon>
    </lineage>
</organism>
<keyword evidence="2" id="KW-1133">Transmembrane helix</keyword>
<protein>
    <recommendedName>
        <fullName evidence="3">CAAX prenyl protease 2/Lysostaphin resistance protein A-like domain-containing protein</fullName>
    </recommendedName>
</protein>
<feature type="transmembrane region" description="Helical" evidence="2">
    <location>
        <begin position="226"/>
        <end position="248"/>
    </location>
</feature>
<proteinExistence type="predicted"/>
<evidence type="ECO:0000313" key="4">
    <source>
        <dbReference type="EMBL" id="KAK9821153.1"/>
    </source>
</evidence>
<dbReference type="AlphaFoldDB" id="A0AAW1QI57"/>
<feature type="transmembrane region" description="Helical" evidence="2">
    <location>
        <begin position="254"/>
        <end position="275"/>
    </location>
</feature>
<comment type="caution">
    <text evidence="4">The sequence shown here is derived from an EMBL/GenBank/DDBJ whole genome shotgun (WGS) entry which is preliminary data.</text>
</comment>
<accession>A0AAW1QI57</accession>
<evidence type="ECO:0000313" key="5">
    <source>
        <dbReference type="Proteomes" id="UP001438707"/>
    </source>
</evidence>
<gene>
    <name evidence="4" type="ORF">WJX74_001363</name>
</gene>
<dbReference type="Pfam" id="PF02517">
    <property type="entry name" value="Rce1-like"/>
    <property type="match status" value="1"/>
</dbReference>
<sequence length="299" mass="33233">MGSEAGPGHSDSSEEAEPGGSRPSHVDQPPGNSPLATLRRLWSRLWSQSWQQSLQVPWSGRKTLEIVLLWLAAYWTFSHGLLPACVDWLGLDADGNIAAALSSRQQALVHVVLDLGNLALTHFILRQSLRDFQPRKNLPWFRPKWAGGLWRWAWLPLACPLLPLVEKAVVWSQEIFPTGPEQWGVTLIEQSVTSGDPIAASLYFSMVVFCAPFWEEMMFRGFLLPSLAKLIPLPAAVLLSSTFFALIHFSVQRFLPLLLLGIIFGLVFVGSRNLASPIALHALYNTYIFGRVVSRALGL</sequence>
<feature type="domain" description="CAAX prenyl protease 2/Lysostaphin resistance protein A-like" evidence="3">
    <location>
        <begin position="202"/>
        <end position="286"/>
    </location>
</feature>
<keyword evidence="5" id="KW-1185">Reference proteome</keyword>
<dbReference type="InterPro" id="IPR003675">
    <property type="entry name" value="Rce1/LyrA-like_dom"/>
</dbReference>
<dbReference type="GO" id="GO:0080120">
    <property type="term" value="P:CAAX-box protein maturation"/>
    <property type="evidence" value="ECO:0007669"/>
    <property type="project" value="UniProtKB-ARBA"/>
</dbReference>
<evidence type="ECO:0000259" key="3">
    <source>
        <dbReference type="Pfam" id="PF02517"/>
    </source>
</evidence>
<feature type="region of interest" description="Disordered" evidence="1">
    <location>
        <begin position="1"/>
        <end position="31"/>
    </location>
</feature>
<dbReference type="PANTHER" id="PTHR43592:SF24">
    <property type="entry name" value="CAAX AMINO TERMINAL PROTEASE FAMILY PROTEIN"/>
    <property type="match status" value="1"/>
</dbReference>
<dbReference type="PANTHER" id="PTHR43592">
    <property type="entry name" value="CAAX AMINO TERMINAL PROTEASE"/>
    <property type="match status" value="1"/>
</dbReference>
<dbReference type="GO" id="GO:0004175">
    <property type="term" value="F:endopeptidase activity"/>
    <property type="evidence" value="ECO:0007669"/>
    <property type="project" value="UniProtKB-ARBA"/>
</dbReference>
<reference evidence="4 5" key="1">
    <citation type="journal article" date="2024" name="Nat. Commun.">
        <title>Phylogenomics reveals the evolutionary origins of lichenization in chlorophyte algae.</title>
        <authorList>
            <person name="Puginier C."/>
            <person name="Libourel C."/>
            <person name="Otte J."/>
            <person name="Skaloud P."/>
            <person name="Haon M."/>
            <person name="Grisel S."/>
            <person name="Petersen M."/>
            <person name="Berrin J.G."/>
            <person name="Delaux P.M."/>
            <person name="Dal Grande F."/>
            <person name="Keller J."/>
        </authorList>
    </citation>
    <scope>NUCLEOTIDE SEQUENCE [LARGE SCALE GENOMIC DNA]</scope>
    <source>
        <strain evidence="4 5">SAG 2145</strain>
    </source>
</reference>
<name>A0AAW1QI57_9CHLO</name>
<evidence type="ECO:0000256" key="1">
    <source>
        <dbReference type="SAM" id="MobiDB-lite"/>
    </source>
</evidence>
<dbReference type="Proteomes" id="UP001438707">
    <property type="component" value="Unassembled WGS sequence"/>
</dbReference>
<evidence type="ECO:0000256" key="2">
    <source>
        <dbReference type="SAM" id="Phobius"/>
    </source>
</evidence>
<keyword evidence="2" id="KW-0472">Membrane</keyword>
<dbReference type="EMBL" id="JALJOS010000040">
    <property type="protein sequence ID" value="KAK9821153.1"/>
    <property type="molecule type" value="Genomic_DNA"/>
</dbReference>
<keyword evidence="2" id="KW-0812">Transmembrane</keyword>